<dbReference type="RefSeq" id="WP_091273811.1">
    <property type="nucleotide sequence ID" value="NZ_FAOZ01000005.1"/>
</dbReference>
<dbReference type="Pfam" id="PF00106">
    <property type="entry name" value="adh_short"/>
    <property type="match status" value="1"/>
</dbReference>
<dbReference type="InterPro" id="IPR051911">
    <property type="entry name" value="SDR_oxidoreductase"/>
</dbReference>
<evidence type="ECO:0000256" key="2">
    <source>
        <dbReference type="ARBA" id="ARBA00023002"/>
    </source>
</evidence>
<protein>
    <submittedName>
        <fullName evidence="5">NADP-dependent 3-hydroxy acid dehydrogenase YdfG</fullName>
    </submittedName>
</protein>
<evidence type="ECO:0000256" key="1">
    <source>
        <dbReference type="ARBA" id="ARBA00006484"/>
    </source>
</evidence>
<evidence type="ECO:0000313" key="5">
    <source>
        <dbReference type="EMBL" id="CUU55357.1"/>
    </source>
</evidence>
<sequence length="320" mass="34636">MDSQSPEPASPDPASPSAAVPRPLTPPRTPLVAPLAAPLVARPASRPVALVTGCSSGIGLRSVPALVRRGFHVVATLRDLSRRGALDKVADEHVTVLRLDVTDQRTIDETVADVLAATGRIDVLVNNAGTAPPNFVEEAPLAQWRSVFETNLFGQVAMTNAVLPAMRARGRGRVVMVSSVGGRAPTPLLGVYCASKFALEGYAETLRLELRHSGIDVVLVEPGSYRTPIYDTPLLDAPVPVGSPYADDFVRLRAFYGEYIAHHLRDPDEVAELVATLAARRHLRLRHPIGTDAWIKLALHALLPWPVYERLTRRLIGLRP</sequence>
<evidence type="ECO:0000256" key="3">
    <source>
        <dbReference type="RuleBase" id="RU000363"/>
    </source>
</evidence>
<gene>
    <name evidence="5" type="ORF">Ga0074812_1055</name>
</gene>
<dbReference type="SUPFAM" id="SSF51735">
    <property type="entry name" value="NAD(P)-binding Rossmann-fold domains"/>
    <property type="match status" value="1"/>
</dbReference>
<feature type="region of interest" description="Disordered" evidence="4">
    <location>
        <begin position="1"/>
        <end position="29"/>
    </location>
</feature>
<proteinExistence type="inferred from homology"/>
<dbReference type="EMBL" id="FAOZ01000005">
    <property type="protein sequence ID" value="CUU55357.1"/>
    <property type="molecule type" value="Genomic_DNA"/>
</dbReference>
<reference evidence="6" key="1">
    <citation type="submission" date="2015-11" db="EMBL/GenBank/DDBJ databases">
        <authorList>
            <person name="Varghese N."/>
        </authorList>
    </citation>
    <scope>NUCLEOTIDE SEQUENCE [LARGE SCALE GENOMIC DNA]</scope>
    <source>
        <strain evidence="6">DSM 45899</strain>
    </source>
</reference>
<dbReference type="InterPro" id="IPR020904">
    <property type="entry name" value="Sc_DH/Rdtase_CS"/>
</dbReference>
<evidence type="ECO:0000256" key="4">
    <source>
        <dbReference type="SAM" id="MobiDB-lite"/>
    </source>
</evidence>
<accession>A0A0S4QIM5</accession>
<dbReference type="Proteomes" id="UP000198802">
    <property type="component" value="Unassembled WGS sequence"/>
</dbReference>
<dbReference type="PANTHER" id="PTHR43976">
    <property type="entry name" value="SHORT CHAIN DEHYDROGENASE"/>
    <property type="match status" value="1"/>
</dbReference>
<dbReference type="PANTHER" id="PTHR43976:SF16">
    <property type="entry name" value="SHORT-CHAIN DEHYDROGENASE_REDUCTASE FAMILY PROTEIN"/>
    <property type="match status" value="1"/>
</dbReference>
<dbReference type="CDD" id="cd05374">
    <property type="entry name" value="17beta-HSD-like_SDR_c"/>
    <property type="match status" value="1"/>
</dbReference>
<name>A0A0S4QIM5_9ACTN</name>
<organism evidence="5 6">
    <name type="scientific">Parafrankia irregularis</name>
    <dbReference type="NCBI Taxonomy" id="795642"/>
    <lineage>
        <taxon>Bacteria</taxon>
        <taxon>Bacillati</taxon>
        <taxon>Actinomycetota</taxon>
        <taxon>Actinomycetes</taxon>
        <taxon>Frankiales</taxon>
        <taxon>Frankiaceae</taxon>
        <taxon>Parafrankia</taxon>
    </lineage>
</organism>
<keyword evidence="6" id="KW-1185">Reference proteome</keyword>
<comment type="similarity">
    <text evidence="1 3">Belongs to the short-chain dehydrogenases/reductases (SDR) family.</text>
</comment>
<dbReference type="PRINTS" id="PR00081">
    <property type="entry name" value="GDHRDH"/>
</dbReference>
<dbReference type="PROSITE" id="PS00061">
    <property type="entry name" value="ADH_SHORT"/>
    <property type="match status" value="1"/>
</dbReference>
<dbReference type="GO" id="GO:0016491">
    <property type="term" value="F:oxidoreductase activity"/>
    <property type="evidence" value="ECO:0007669"/>
    <property type="project" value="UniProtKB-KW"/>
</dbReference>
<keyword evidence="2" id="KW-0560">Oxidoreductase</keyword>
<dbReference type="PRINTS" id="PR00080">
    <property type="entry name" value="SDRFAMILY"/>
</dbReference>
<evidence type="ECO:0000313" key="6">
    <source>
        <dbReference type="Proteomes" id="UP000198802"/>
    </source>
</evidence>
<dbReference type="InterPro" id="IPR002347">
    <property type="entry name" value="SDR_fam"/>
</dbReference>
<dbReference type="InterPro" id="IPR036291">
    <property type="entry name" value="NAD(P)-bd_dom_sf"/>
</dbReference>
<dbReference type="AlphaFoldDB" id="A0A0S4QIM5"/>
<dbReference type="Gene3D" id="3.40.50.720">
    <property type="entry name" value="NAD(P)-binding Rossmann-like Domain"/>
    <property type="match status" value="1"/>
</dbReference>